<dbReference type="Proteomes" id="UP000195514">
    <property type="component" value="Chromosome I"/>
</dbReference>
<keyword evidence="4" id="KW-1185">Reference proteome</keyword>
<dbReference type="EMBL" id="LT859958">
    <property type="protein sequence ID" value="SMX53648.1"/>
    <property type="molecule type" value="Genomic_DNA"/>
</dbReference>
<sequence length="136" mass="14775">MKTKNMLIVLTLALTLTLAACSTHKGDIELKGTSWSLVEIHGQPILEGTTPTLIFDEEGIGGNASCNIFGGNYTLDKGKLTFDQLFNTEMYCEGAMDQETAYINALQEVVGFKIENGNLQLLDTDGQVILAFAPQK</sequence>
<dbReference type="InterPro" id="IPR053147">
    <property type="entry name" value="Hsp_HslJ-like"/>
</dbReference>
<dbReference type="OrthoDB" id="136822at2"/>
<dbReference type="PROSITE" id="PS51257">
    <property type="entry name" value="PROKAR_LIPOPROTEIN"/>
    <property type="match status" value="1"/>
</dbReference>
<dbReference type="InterPro" id="IPR038670">
    <property type="entry name" value="HslJ-like_sf"/>
</dbReference>
<reference evidence="4" key="1">
    <citation type="submission" date="2017-05" db="EMBL/GenBank/DDBJ databases">
        <authorList>
            <person name="Kirkegaard R."/>
            <person name="Mcilroy J S."/>
        </authorList>
    </citation>
    <scope>NUCLEOTIDE SEQUENCE [LARGE SCALE GENOMIC DNA]</scope>
</reference>
<proteinExistence type="predicted"/>
<dbReference type="Pfam" id="PF03724">
    <property type="entry name" value="META"/>
    <property type="match status" value="1"/>
</dbReference>
<feature type="chain" id="PRO_5010997228" description="DUF306 domain-containing protein" evidence="1">
    <location>
        <begin position="26"/>
        <end position="136"/>
    </location>
</feature>
<dbReference type="KEGG" id="abat:CFX1CAM_0582"/>
<dbReference type="AlphaFoldDB" id="A0A1Y6K459"/>
<evidence type="ECO:0000259" key="2">
    <source>
        <dbReference type="Pfam" id="PF03724"/>
    </source>
</evidence>
<gene>
    <name evidence="3" type="ORF">CFX1CAM_0582</name>
</gene>
<accession>A0A1Y6K459</accession>
<keyword evidence="1" id="KW-0732">Signal</keyword>
<name>A0A1Y6K459_9CHLR</name>
<feature type="domain" description="DUF306" evidence="2">
    <location>
        <begin position="29"/>
        <end position="132"/>
    </location>
</feature>
<dbReference type="PANTHER" id="PTHR35535">
    <property type="entry name" value="HEAT SHOCK PROTEIN HSLJ"/>
    <property type="match status" value="1"/>
</dbReference>
<dbReference type="PANTHER" id="PTHR35535:SF1">
    <property type="entry name" value="HEAT SHOCK PROTEIN HSLJ"/>
    <property type="match status" value="1"/>
</dbReference>
<feature type="signal peptide" evidence="1">
    <location>
        <begin position="1"/>
        <end position="25"/>
    </location>
</feature>
<evidence type="ECO:0000256" key="1">
    <source>
        <dbReference type="SAM" id="SignalP"/>
    </source>
</evidence>
<dbReference type="RefSeq" id="WP_157891659.1">
    <property type="nucleotide sequence ID" value="NZ_LT859958.1"/>
</dbReference>
<evidence type="ECO:0000313" key="4">
    <source>
        <dbReference type="Proteomes" id="UP000195514"/>
    </source>
</evidence>
<dbReference type="InterPro" id="IPR005184">
    <property type="entry name" value="DUF306_Meta_HslJ"/>
</dbReference>
<evidence type="ECO:0000313" key="3">
    <source>
        <dbReference type="EMBL" id="SMX53648.1"/>
    </source>
</evidence>
<dbReference type="Gene3D" id="2.40.128.270">
    <property type="match status" value="1"/>
</dbReference>
<organism evidence="3 4">
    <name type="scientific">Candidatus Brevifilum fermentans</name>
    <dbReference type="NCBI Taxonomy" id="1986204"/>
    <lineage>
        <taxon>Bacteria</taxon>
        <taxon>Bacillati</taxon>
        <taxon>Chloroflexota</taxon>
        <taxon>Anaerolineae</taxon>
        <taxon>Anaerolineales</taxon>
        <taxon>Anaerolineaceae</taxon>
        <taxon>Candidatus Brevifilum</taxon>
    </lineage>
</organism>
<protein>
    <recommendedName>
        <fullName evidence="2">DUF306 domain-containing protein</fullName>
    </recommendedName>
</protein>